<dbReference type="InterPro" id="IPR010461">
    <property type="entry name" value="ComK"/>
</dbReference>
<sequence length="198" mass="23133">MENSKFKTIIGDCKHGLVAVPQSPEYLLKEMVAEHPFYTMHRLNQIAAFEEIHEYKPIVYGGLAFSPLKSTGGKHTSWISISNIANHMELCTQKGLQIQFQNSNNPVLLDITEYFLKKRRNETEKVQRFHDSMHCQYRLASTDDYQDEYKRTKYKGFKEHPTEFEAFCVRDSIRRTLDEIGYAYTPEILDGLVKKQMV</sequence>
<gene>
    <name evidence="1" type="ORF">LASUN_22520</name>
</gene>
<proteinExistence type="predicted"/>
<organism evidence="1 2">
    <name type="scientific">Lentilactobacillus sunkii</name>
    <dbReference type="NCBI Taxonomy" id="481719"/>
    <lineage>
        <taxon>Bacteria</taxon>
        <taxon>Bacillati</taxon>
        <taxon>Bacillota</taxon>
        <taxon>Bacilli</taxon>
        <taxon>Lactobacillales</taxon>
        <taxon>Lactobacillaceae</taxon>
        <taxon>Lentilactobacillus</taxon>
    </lineage>
</organism>
<evidence type="ECO:0000313" key="1">
    <source>
        <dbReference type="EMBL" id="OFA09770.1"/>
    </source>
</evidence>
<dbReference type="AlphaFoldDB" id="A0A1E7X9L4"/>
<comment type="caution">
    <text evidence="1">The sequence shown here is derived from an EMBL/GenBank/DDBJ whole genome shotgun (WGS) entry which is preliminary data.</text>
</comment>
<reference evidence="1 2" key="1">
    <citation type="submission" date="2016-09" db="EMBL/GenBank/DDBJ databases">
        <title>Genome Sequence of Lactobacillus sunkii Strain CG01.</title>
        <authorList>
            <person name="Poehlein A."/>
            <person name="Gabris C."/>
            <person name="Bengelsdorf F.R."/>
            <person name="Duerre P."/>
            <person name="Daniel R."/>
        </authorList>
    </citation>
    <scope>NUCLEOTIDE SEQUENCE [LARGE SCALE GENOMIC DNA]</scope>
    <source>
        <strain evidence="1 2">CG_D</strain>
    </source>
</reference>
<dbReference type="EMBL" id="MIQE01000024">
    <property type="protein sequence ID" value="OFA09770.1"/>
    <property type="molecule type" value="Genomic_DNA"/>
</dbReference>
<evidence type="ECO:0000313" key="2">
    <source>
        <dbReference type="Proteomes" id="UP000177010"/>
    </source>
</evidence>
<dbReference type="STRING" id="481719.LASUN_22520"/>
<accession>A0A1E7X9L4</accession>
<dbReference type="Pfam" id="PF06338">
    <property type="entry name" value="ComK"/>
    <property type="match status" value="1"/>
</dbReference>
<dbReference type="GO" id="GO:0030420">
    <property type="term" value="P:establishment of competence for transformation"/>
    <property type="evidence" value="ECO:0007669"/>
    <property type="project" value="InterPro"/>
</dbReference>
<name>A0A1E7X9L4_9LACO</name>
<dbReference type="Proteomes" id="UP000177010">
    <property type="component" value="Unassembled WGS sequence"/>
</dbReference>
<dbReference type="RefSeq" id="WP_141737026.1">
    <property type="nucleotide sequence ID" value="NZ_JAZHVW010000007.1"/>
</dbReference>
<protein>
    <submittedName>
        <fullName evidence="1">Uncharacterized protein</fullName>
    </submittedName>
</protein>